<gene>
    <name evidence="1" type="ORF">ACFO6W_15695</name>
</gene>
<accession>A0ABV9KY12</accession>
<evidence type="ECO:0000313" key="1">
    <source>
        <dbReference type="EMBL" id="MFC4675144.1"/>
    </source>
</evidence>
<dbReference type="RefSeq" id="WP_379998101.1">
    <property type="nucleotide sequence ID" value="NZ_JBHSGN010000092.1"/>
</dbReference>
<comment type="caution">
    <text evidence="1">The sequence shown here is derived from an EMBL/GenBank/DDBJ whole genome shotgun (WGS) entry which is preliminary data.</text>
</comment>
<name>A0ABV9KY12_9BACT</name>
<evidence type="ECO:0000313" key="2">
    <source>
        <dbReference type="Proteomes" id="UP001596023"/>
    </source>
</evidence>
<reference evidence="2" key="1">
    <citation type="journal article" date="2019" name="Int. J. Syst. Evol. Microbiol.">
        <title>The Global Catalogue of Microorganisms (GCM) 10K type strain sequencing project: providing services to taxonomists for standard genome sequencing and annotation.</title>
        <authorList>
            <consortium name="The Broad Institute Genomics Platform"/>
            <consortium name="The Broad Institute Genome Sequencing Center for Infectious Disease"/>
            <person name="Wu L."/>
            <person name="Ma J."/>
        </authorList>
    </citation>
    <scope>NUCLEOTIDE SEQUENCE [LARGE SCALE GENOMIC DNA]</scope>
    <source>
        <strain evidence="2">CCUG 66188</strain>
    </source>
</reference>
<sequence>MMETKVIYVTGDEVSKGEAVHDFFKMPDTAIISRPELPEERILSLCGVKEACIKILSCYNNGKDKPDYYTYLVYNK</sequence>
<dbReference type="EMBL" id="JBHSGN010000092">
    <property type="protein sequence ID" value="MFC4675144.1"/>
    <property type="molecule type" value="Genomic_DNA"/>
</dbReference>
<organism evidence="1 2">
    <name type="scientific">Dysgonomonas termitidis</name>
    <dbReference type="NCBI Taxonomy" id="1516126"/>
    <lineage>
        <taxon>Bacteria</taxon>
        <taxon>Pseudomonadati</taxon>
        <taxon>Bacteroidota</taxon>
        <taxon>Bacteroidia</taxon>
        <taxon>Bacteroidales</taxon>
        <taxon>Dysgonomonadaceae</taxon>
        <taxon>Dysgonomonas</taxon>
    </lineage>
</organism>
<proteinExistence type="predicted"/>
<protein>
    <submittedName>
        <fullName evidence="1">Uncharacterized protein</fullName>
    </submittedName>
</protein>
<dbReference type="Proteomes" id="UP001596023">
    <property type="component" value="Unassembled WGS sequence"/>
</dbReference>
<keyword evidence="2" id="KW-1185">Reference proteome</keyword>